<keyword evidence="3 5" id="KW-1133">Transmembrane helix</keyword>
<dbReference type="PANTHER" id="PTHR37306">
    <property type="entry name" value="COLICIN V PRODUCTION PROTEIN"/>
    <property type="match status" value="1"/>
</dbReference>
<evidence type="ECO:0000256" key="3">
    <source>
        <dbReference type="ARBA" id="ARBA00022989"/>
    </source>
</evidence>
<dbReference type="RefSeq" id="WP_173221292.1">
    <property type="nucleotide sequence ID" value="NZ_CP048104.1"/>
</dbReference>
<protein>
    <submittedName>
        <fullName evidence="6">CvpA family protein</fullName>
    </submittedName>
</protein>
<feature type="transmembrane region" description="Helical" evidence="5">
    <location>
        <begin position="113"/>
        <end position="134"/>
    </location>
</feature>
<proteinExistence type="predicted"/>
<evidence type="ECO:0000256" key="5">
    <source>
        <dbReference type="SAM" id="Phobius"/>
    </source>
</evidence>
<dbReference type="GO" id="GO:0009403">
    <property type="term" value="P:toxin biosynthetic process"/>
    <property type="evidence" value="ECO:0007669"/>
    <property type="project" value="InterPro"/>
</dbReference>
<dbReference type="InterPro" id="IPR003825">
    <property type="entry name" value="Colicin-V_CvpA"/>
</dbReference>
<sequence>MGGMDWIIIIMIVLGVIQGYRKGLIKEATSLAGIVLSLFVAYQFSNDLVPVLQENIPLPESWTEGTITMLLPVEKAIYLFIAFLLLFIVTKILISIIASILTGLANLPVLSQLNGIGGALFGFVKVFVVLMVAVNLLRLLPWTTGQEAVENSSLSQGILDITPSLADSPEMDEQEHIKP</sequence>
<dbReference type="PANTHER" id="PTHR37306:SF1">
    <property type="entry name" value="COLICIN V PRODUCTION PROTEIN"/>
    <property type="match status" value="1"/>
</dbReference>
<dbReference type="GO" id="GO:0016020">
    <property type="term" value="C:membrane"/>
    <property type="evidence" value="ECO:0007669"/>
    <property type="project" value="UniProtKB-SubCell"/>
</dbReference>
<evidence type="ECO:0000256" key="1">
    <source>
        <dbReference type="ARBA" id="ARBA00004141"/>
    </source>
</evidence>
<dbReference type="Proteomes" id="UP000503088">
    <property type="component" value="Chromosome"/>
</dbReference>
<reference evidence="6 7" key="1">
    <citation type="submission" date="2020-01" db="EMBL/GenBank/DDBJ databases">
        <authorList>
            <person name="Gulvik C.A."/>
            <person name="Batra D.G."/>
        </authorList>
    </citation>
    <scope>NUCLEOTIDE SEQUENCE [LARGE SCALE GENOMIC DNA]</scope>
    <source>
        <strain evidence="6 7">W9323</strain>
    </source>
</reference>
<organism evidence="6 7">
    <name type="scientific">Kroppenstedtia pulmonis</name>
    <dbReference type="NCBI Taxonomy" id="1380685"/>
    <lineage>
        <taxon>Bacteria</taxon>
        <taxon>Bacillati</taxon>
        <taxon>Bacillota</taxon>
        <taxon>Bacilli</taxon>
        <taxon>Bacillales</taxon>
        <taxon>Thermoactinomycetaceae</taxon>
        <taxon>Kroppenstedtia</taxon>
    </lineage>
</organism>
<dbReference type="KEGG" id="kpul:GXN76_05685"/>
<feature type="transmembrane region" description="Helical" evidence="5">
    <location>
        <begin position="6"/>
        <end position="21"/>
    </location>
</feature>
<evidence type="ECO:0000313" key="6">
    <source>
        <dbReference type="EMBL" id="QKG84011.1"/>
    </source>
</evidence>
<evidence type="ECO:0000256" key="2">
    <source>
        <dbReference type="ARBA" id="ARBA00022692"/>
    </source>
</evidence>
<keyword evidence="4 5" id="KW-0472">Membrane</keyword>
<feature type="transmembrane region" description="Helical" evidence="5">
    <location>
        <begin position="76"/>
        <end position="101"/>
    </location>
</feature>
<keyword evidence="7" id="KW-1185">Reference proteome</keyword>
<dbReference type="Pfam" id="PF02674">
    <property type="entry name" value="Colicin_V"/>
    <property type="match status" value="1"/>
</dbReference>
<dbReference type="EMBL" id="CP048104">
    <property type="protein sequence ID" value="QKG84011.1"/>
    <property type="molecule type" value="Genomic_DNA"/>
</dbReference>
<keyword evidence="2 5" id="KW-0812">Transmembrane</keyword>
<name>A0A7D4BPE1_9BACL</name>
<gene>
    <name evidence="6" type="ORF">GXN76_05685</name>
</gene>
<comment type="subcellular location">
    <subcellularLocation>
        <location evidence="1">Membrane</location>
        <topology evidence="1">Multi-pass membrane protein</topology>
    </subcellularLocation>
</comment>
<evidence type="ECO:0000313" key="7">
    <source>
        <dbReference type="Proteomes" id="UP000503088"/>
    </source>
</evidence>
<dbReference type="AlphaFoldDB" id="A0A7D4BPE1"/>
<evidence type="ECO:0000256" key="4">
    <source>
        <dbReference type="ARBA" id="ARBA00023136"/>
    </source>
</evidence>
<accession>A0A7D4BPE1</accession>